<comment type="caution">
    <text evidence="2">The sequence shown here is derived from an EMBL/GenBank/DDBJ whole genome shotgun (WGS) entry which is preliminary data.</text>
</comment>
<dbReference type="RefSeq" id="WP_125244719.1">
    <property type="nucleotide sequence ID" value="NZ_RSED01000017.1"/>
</dbReference>
<protein>
    <submittedName>
        <fullName evidence="2">Uncharacterized protein</fullName>
    </submittedName>
</protein>
<dbReference type="EMBL" id="RSED01000017">
    <property type="protein sequence ID" value="RRS02902.1"/>
    <property type="molecule type" value="Genomic_DNA"/>
</dbReference>
<feature type="transmembrane region" description="Helical" evidence="1">
    <location>
        <begin position="133"/>
        <end position="150"/>
    </location>
</feature>
<evidence type="ECO:0000313" key="2">
    <source>
        <dbReference type="EMBL" id="RRS02902.1"/>
    </source>
</evidence>
<name>A0A3R8S6V3_9BURK</name>
<proteinExistence type="predicted"/>
<keyword evidence="1" id="KW-0812">Transmembrane</keyword>
<gene>
    <name evidence="2" type="ORF">EIP75_18260</name>
</gene>
<organism evidence="2 3">
    <name type="scientific">Aquabacterium soli</name>
    <dbReference type="NCBI Taxonomy" id="2493092"/>
    <lineage>
        <taxon>Bacteria</taxon>
        <taxon>Pseudomonadati</taxon>
        <taxon>Pseudomonadota</taxon>
        <taxon>Betaproteobacteria</taxon>
        <taxon>Burkholderiales</taxon>
        <taxon>Aquabacterium</taxon>
    </lineage>
</organism>
<sequence>MSNDQLHQGTSNADLETGKILESTTPEPEPQWYKQSGRFFGNQTINYWASAIYIALVTAPFVLFLLYQQDFLDKVKSNPVPASIWAVVATLAYPSWAWLEMQAFEPWVRKLPEKQRAVERAFYKTNNDLAKNFWSALFGIYATAGILLVLRR</sequence>
<keyword evidence="3" id="KW-1185">Reference proteome</keyword>
<evidence type="ECO:0000313" key="3">
    <source>
        <dbReference type="Proteomes" id="UP000269265"/>
    </source>
</evidence>
<accession>A0A3R8S6V3</accession>
<feature type="transmembrane region" description="Helical" evidence="1">
    <location>
        <begin position="79"/>
        <end position="99"/>
    </location>
</feature>
<dbReference type="AlphaFoldDB" id="A0A3R8S6V3"/>
<feature type="transmembrane region" description="Helical" evidence="1">
    <location>
        <begin position="47"/>
        <end position="67"/>
    </location>
</feature>
<keyword evidence="1" id="KW-0472">Membrane</keyword>
<reference evidence="2 3" key="1">
    <citation type="submission" date="2018-12" db="EMBL/GenBank/DDBJ databases">
        <title>The whole draft genome of Aquabacterium sp. SJQ9.</title>
        <authorList>
            <person name="Sun L."/>
            <person name="Gao X."/>
            <person name="Chen W."/>
            <person name="Huang K."/>
        </authorList>
    </citation>
    <scope>NUCLEOTIDE SEQUENCE [LARGE SCALE GENOMIC DNA]</scope>
    <source>
        <strain evidence="2 3">SJQ9</strain>
    </source>
</reference>
<dbReference type="Proteomes" id="UP000269265">
    <property type="component" value="Unassembled WGS sequence"/>
</dbReference>
<evidence type="ECO:0000256" key="1">
    <source>
        <dbReference type="SAM" id="Phobius"/>
    </source>
</evidence>
<keyword evidence="1" id="KW-1133">Transmembrane helix</keyword>